<sequence>MSMRSLVLLLLTAMPALAQDLPPGLVSAELMPGWVTQNGTRMTALRLELEPGWKTYWRSPGDAGIPPSFDWSGSQNIGRVQIHWPRPEVIDSGGERTLGYHDELILPIELTPAKAGEIEVRARVELGLCLDICVPGQLELVAGPALTAPEPRIEAALTQEPDRVATRPQCHIRPIKDGMQVTAMLPGGLAGTGAAAAMELLDDRIWVSEPEVTRQDGAFSATADFVASSGKPFEIDPDELRLTLIEQGDAIEFLGCDETVLPATQ</sequence>
<protein>
    <submittedName>
        <fullName evidence="3">DsbC/DsbD-like thiol-disulfide interchange protein</fullName>
    </submittedName>
</protein>
<evidence type="ECO:0000313" key="3">
    <source>
        <dbReference type="EMBL" id="TWI31017.1"/>
    </source>
</evidence>
<accession>A0A562NFW3</accession>
<feature type="signal peptide" evidence="1">
    <location>
        <begin position="1"/>
        <end position="18"/>
    </location>
</feature>
<dbReference type="AlphaFoldDB" id="A0A562NFW3"/>
<feature type="domain" description="Thiol:disulfide interchange protein DsbD N-terminal" evidence="2">
    <location>
        <begin position="37"/>
        <end position="141"/>
    </location>
</feature>
<evidence type="ECO:0000313" key="4">
    <source>
        <dbReference type="Proteomes" id="UP000316225"/>
    </source>
</evidence>
<dbReference type="Proteomes" id="UP000316225">
    <property type="component" value="Unassembled WGS sequence"/>
</dbReference>
<reference evidence="3 4" key="1">
    <citation type="journal article" date="2015" name="Stand. Genomic Sci.">
        <title>Genomic Encyclopedia of Bacterial and Archaeal Type Strains, Phase III: the genomes of soil and plant-associated and newly described type strains.</title>
        <authorList>
            <person name="Whitman W.B."/>
            <person name="Woyke T."/>
            <person name="Klenk H.P."/>
            <person name="Zhou Y."/>
            <person name="Lilburn T.G."/>
            <person name="Beck B.J."/>
            <person name="De Vos P."/>
            <person name="Vandamme P."/>
            <person name="Eisen J.A."/>
            <person name="Garrity G."/>
            <person name="Hugenholtz P."/>
            <person name="Kyrpides N.C."/>
        </authorList>
    </citation>
    <scope>NUCLEOTIDE SEQUENCE [LARGE SCALE GENOMIC DNA]</scope>
    <source>
        <strain evidence="3 4">CGMCC 1.5364</strain>
    </source>
</reference>
<dbReference type="EMBL" id="VLKU01000011">
    <property type="protein sequence ID" value="TWI31017.1"/>
    <property type="molecule type" value="Genomic_DNA"/>
</dbReference>
<organism evidence="3 4">
    <name type="scientific">Paracoccus sulfuroxidans</name>
    <dbReference type="NCBI Taxonomy" id="384678"/>
    <lineage>
        <taxon>Bacteria</taxon>
        <taxon>Pseudomonadati</taxon>
        <taxon>Pseudomonadota</taxon>
        <taxon>Alphaproteobacteria</taxon>
        <taxon>Rhodobacterales</taxon>
        <taxon>Paracoccaceae</taxon>
        <taxon>Paracoccus</taxon>
    </lineage>
</organism>
<gene>
    <name evidence="3" type="ORF">IQ24_03242</name>
</gene>
<evidence type="ECO:0000259" key="2">
    <source>
        <dbReference type="Pfam" id="PF11412"/>
    </source>
</evidence>
<proteinExistence type="predicted"/>
<dbReference type="InterPro" id="IPR028250">
    <property type="entry name" value="DsbDN"/>
</dbReference>
<keyword evidence="1" id="KW-0732">Signal</keyword>
<feature type="chain" id="PRO_5022237408" evidence="1">
    <location>
        <begin position="19"/>
        <end position="265"/>
    </location>
</feature>
<evidence type="ECO:0000256" key="1">
    <source>
        <dbReference type="SAM" id="SignalP"/>
    </source>
</evidence>
<name>A0A562NFW3_9RHOB</name>
<dbReference type="Pfam" id="PF11412">
    <property type="entry name" value="DsbD_N"/>
    <property type="match status" value="1"/>
</dbReference>
<comment type="caution">
    <text evidence="3">The sequence shown here is derived from an EMBL/GenBank/DDBJ whole genome shotgun (WGS) entry which is preliminary data.</text>
</comment>
<keyword evidence="4" id="KW-1185">Reference proteome</keyword>